<sequence length="123" mass="13629">MTSTINLDVTVDEMPTSTDAPRWATIQRSYTDEPDSPWFVAPVGRGYFVPGVGQEVDTMLADGDPVTFEILEDRDSRWSDAGTFIDQQGHFNAAFASPDAMRRYARILLEVADDAERILGGAR</sequence>
<name>A0AA96FEY7_9MICO</name>
<organism evidence="1">
    <name type="scientific">Demequina capsici</name>
    <dbReference type="NCBI Taxonomy" id="3075620"/>
    <lineage>
        <taxon>Bacteria</taxon>
        <taxon>Bacillati</taxon>
        <taxon>Actinomycetota</taxon>
        <taxon>Actinomycetes</taxon>
        <taxon>Micrococcales</taxon>
        <taxon>Demequinaceae</taxon>
        <taxon>Demequina</taxon>
    </lineage>
</organism>
<evidence type="ECO:0000313" key="1">
    <source>
        <dbReference type="EMBL" id="WNM28457.1"/>
    </source>
</evidence>
<protein>
    <submittedName>
        <fullName evidence="1">Uncharacterized protein</fullName>
    </submittedName>
</protein>
<dbReference type="EMBL" id="CP134880">
    <property type="protein sequence ID" value="WNM28457.1"/>
    <property type="molecule type" value="Genomic_DNA"/>
</dbReference>
<dbReference type="AlphaFoldDB" id="A0AA96FEY7"/>
<dbReference type="RefSeq" id="WP_313544882.1">
    <property type="nucleotide sequence ID" value="NZ_CP134880.1"/>
</dbReference>
<gene>
    <name evidence="1" type="ORF">RN607_05500</name>
</gene>
<dbReference type="KEGG" id="dcp:RN607_05500"/>
<reference evidence="1" key="1">
    <citation type="submission" date="2023-09" db="EMBL/GenBank/DDBJ databases">
        <title>Demequina sp. a novel bacteria isolated from Capsicum annuum.</title>
        <authorList>
            <person name="Humaira Z."/>
            <person name="Lee J."/>
            <person name="Cho D."/>
        </authorList>
    </citation>
    <scope>NUCLEOTIDE SEQUENCE</scope>
    <source>
        <strain evidence="1">PMTSA13</strain>
    </source>
</reference>
<proteinExistence type="predicted"/>
<accession>A0AA96FEY7</accession>
<dbReference type="Proteomes" id="UP001303408">
    <property type="component" value="Chromosome"/>
</dbReference>